<evidence type="ECO:0000256" key="5">
    <source>
        <dbReference type="RuleBase" id="RU004020"/>
    </source>
</evidence>
<name>D7LJJ5_ARALL</name>
<dbReference type="AlphaFoldDB" id="D7LJJ5"/>
<dbReference type="GO" id="GO:0000978">
    <property type="term" value="F:RNA polymerase II cis-regulatory region sequence-specific DNA binding"/>
    <property type="evidence" value="ECO:0007669"/>
    <property type="project" value="TreeGrafter"/>
</dbReference>
<evidence type="ECO:0000313" key="7">
    <source>
        <dbReference type="EMBL" id="EFH57244.1"/>
    </source>
</evidence>
<dbReference type="PANTHER" id="PTHR10015">
    <property type="entry name" value="HEAT SHOCK TRANSCRIPTION FACTOR"/>
    <property type="match status" value="1"/>
</dbReference>
<dbReference type="Proteomes" id="UP000008694">
    <property type="component" value="Unassembled WGS sequence"/>
</dbReference>
<evidence type="ECO:0000256" key="1">
    <source>
        <dbReference type="ARBA" id="ARBA00004123"/>
    </source>
</evidence>
<dbReference type="Gramene" id="scaffold_401284.1">
    <property type="protein sequence ID" value="scaffold_401284.1"/>
    <property type="gene ID" value="scaffold_401284.1"/>
</dbReference>
<dbReference type="SMART" id="SM00415">
    <property type="entry name" value="HSF"/>
    <property type="match status" value="1"/>
</dbReference>
<dbReference type="SUPFAM" id="SSF46785">
    <property type="entry name" value="Winged helix' DNA-binding domain"/>
    <property type="match status" value="1"/>
</dbReference>
<dbReference type="eggNOG" id="KOG0627">
    <property type="taxonomic scope" value="Eukaryota"/>
</dbReference>
<dbReference type="EMBL" id="GL348716">
    <property type="protein sequence ID" value="EFH57244.1"/>
    <property type="molecule type" value="Genomic_DNA"/>
</dbReference>
<keyword evidence="2" id="KW-0346">Stress response</keyword>
<dbReference type="InterPro" id="IPR000232">
    <property type="entry name" value="HSF_DNA-bd"/>
</dbReference>
<dbReference type="GO" id="GO:0006357">
    <property type="term" value="P:regulation of transcription by RNA polymerase II"/>
    <property type="evidence" value="ECO:0007669"/>
    <property type="project" value="TreeGrafter"/>
</dbReference>
<dbReference type="Pfam" id="PF00447">
    <property type="entry name" value="HSF_DNA-bind"/>
    <property type="match status" value="1"/>
</dbReference>
<accession>D7LJJ5</accession>
<dbReference type="STRING" id="81972.D7LJJ5"/>
<comment type="similarity">
    <text evidence="5">Belongs to the HSF family.</text>
</comment>
<gene>
    <name evidence="7" type="ORF">ARALYDRAFT_901783</name>
</gene>
<dbReference type="HOGENOM" id="CLU_2797410_0_0_1"/>
<evidence type="ECO:0000256" key="4">
    <source>
        <dbReference type="ARBA" id="ARBA00023242"/>
    </source>
</evidence>
<dbReference type="GO" id="GO:0003700">
    <property type="term" value="F:DNA-binding transcription factor activity"/>
    <property type="evidence" value="ECO:0007669"/>
    <property type="project" value="InterPro"/>
</dbReference>
<dbReference type="InterPro" id="IPR036390">
    <property type="entry name" value="WH_DNA-bd_sf"/>
</dbReference>
<reference evidence="8" key="1">
    <citation type="journal article" date="2011" name="Nat. Genet.">
        <title>The Arabidopsis lyrata genome sequence and the basis of rapid genome size change.</title>
        <authorList>
            <person name="Hu T.T."/>
            <person name="Pattyn P."/>
            <person name="Bakker E.G."/>
            <person name="Cao J."/>
            <person name="Cheng J.-F."/>
            <person name="Clark R.M."/>
            <person name="Fahlgren N."/>
            <person name="Fawcett J.A."/>
            <person name="Grimwood J."/>
            <person name="Gundlach H."/>
            <person name="Haberer G."/>
            <person name="Hollister J.D."/>
            <person name="Ossowski S."/>
            <person name="Ottilar R.P."/>
            <person name="Salamov A.A."/>
            <person name="Schneeberger K."/>
            <person name="Spannagl M."/>
            <person name="Wang X."/>
            <person name="Yang L."/>
            <person name="Nasrallah M.E."/>
            <person name="Bergelson J."/>
            <person name="Carrington J.C."/>
            <person name="Gaut B.S."/>
            <person name="Schmutz J."/>
            <person name="Mayer K.F.X."/>
            <person name="Van de Peer Y."/>
            <person name="Grigoriev I.V."/>
            <person name="Nordborg M."/>
            <person name="Weigel D."/>
            <person name="Guo Y.-L."/>
        </authorList>
    </citation>
    <scope>NUCLEOTIDE SEQUENCE [LARGE SCALE GENOMIC DNA]</scope>
    <source>
        <strain evidence="8">cv. MN47</strain>
    </source>
</reference>
<keyword evidence="8" id="KW-1185">Reference proteome</keyword>
<dbReference type="Gene3D" id="1.10.10.10">
    <property type="entry name" value="Winged helix-like DNA-binding domain superfamily/Winged helix DNA-binding domain"/>
    <property type="match status" value="1"/>
</dbReference>
<evidence type="ECO:0000256" key="3">
    <source>
        <dbReference type="ARBA" id="ARBA00023125"/>
    </source>
</evidence>
<dbReference type="GO" id="GO:0034605">
    <property type="term" value="P:cellular response to heat"/>
    <property type="evidence" value="ECO:0007669"/>
    <property type="project" value="TreeGrafter"/>
</dbReference>
<evidence type="ECO:0000256" key="2">
    <source>
        <dbReference type="ARBA" id="ARBA00023016"/>
    </source>
</evidence>
<keyword evidence="3" id="KW-0238">DNA-binding</keyword>
<organism evidence="8">
    <name type="scientific">Arabidopsis lyrata subsp. lyrata</name>
    <name type="common">Lyre-leaved rock-cress</name>
    <dbReference type="NCBI Taxonomy" id="81972"/>
    <lineage>
        <taxon>Eukaryota</taxon>
        <taxon>Viridiplantae</taxon>
        <taxon>Streptophyta</taxon>
        <taxon>Embryophyta</taxon>
        <taxon>Tracheophyta</taxon>
        <taxon>Spermatophyta</taxon>
        <taxon>Magnoliopsida</taxon>
        <taxon>eudicotyledons</taxon>
        <taxon>Gunneridae</taxon>
        <taxon>Pentapetalae</taxon>
        <taxon>rosids</taxon>
        <taxon>malvids</taxon>
        <taxon>Brassicales</taxon>
        <taxon>Brassicaceae</taxon>
        <taxon>Camelineae</taxon>
        <taxon>Arabidopsis</taxon>
    </lineage>
</organism>
<keyword evidence="4" id="KW-0539">Nucleus</keyword>
<proteinExistence type="inferred from homology"/>
<comment type="subcellular location">
    <subcellularLocation>
        <location evidence="1">Nucleus</location>
    </subcellularLocation>
</comment>
<sequence length="68" mass="7779">MVKTKSSVALRRAFVTHLDRTYEVVDDPSTDAIISWSQSGKSFIVWNPSEFSKDLLPRCFGHHHFLDA</sequence>
<dbReference type="InterPro" id="IPR036388">
    <property type="entry name" value="WH-like_DNA-bd_sf"/>
</dbReference>
<dbReference type="PRINTS" id="PR00056">
    <property type="entry name" value="HSFDOMAIN"/>
</dbReference>
<evidence type="ECO:0000313" key="8">
    <source>
        <dbReference type="Proteomes" id="UP000008694"/>
    </source>
</evidence>
<evidence type="ECO:0000259" key="6">
    <source>
        <dbReference type="SMART" id="SM00415"/>
    </source>
</evidence>
<dbReference type="GO" id="GO:0005634">
    <property type="term" value="C:nucleus"/>
    <property type="evidence" value="ECO:0007669"/>
    <property type="project" value="UniProtKB-SubCell"/>
</dbReference>
<feature type="domain" description="HSF-type DNA-binding" evidence="6">
    <location>
        <begin position="10"/>
        <end position="67"/>
    </location>
</feature>
<dbReference type="PANTHER" id="PTHR10015:SF322">
    <property type="entry name" value="HEAT STRESS TRANSCRIPTION FACTOR A-7A"/>
    <property type="match status" value="1"/>
</dbReference>
<protein>
    <recommendedName>
        <fullName evidence="6">HSF-type DNA-binding domain-containing protein</fullName>
    </recommendedName>
</protein>